<sequence length="906" mass="102890">MSIPASSSINEESVPDYIANFHDIRGWYYARTKTQFSWRSWGDESRPVRLYYPASLQYNTHDNNGAINDMNGALDGVGYYAIGGMGRQIRGDQPYACTINPSSGKFERLCVQTRDSFCTLDNSTWDRTVIRNTAPRLFRLANFPLQGIPLGKRYQIEEWTRKDWISVVVRWIPASLGIAILLFLPGHGQPSGKNPRAYLPFLYNGYRYPRLARNFWENRREIQEGRADDPSWTSGNIGVYRAFRPRFLCYLTEGKRDKNGNRVGPPQFENDYTRYVFISYTKTQFDSDSEEEKGANYQLLYAMALWETFIYANSVQDHTRKPEAFWVANLCQPQSKYIEKEDRVEAVQDADEKKLLTDQDVYTMSDIIRGADHLIIIARNATSLVADDPNTQAKVLRGWGRRVWTLNEVILSKGDSVTISTQLNKRSQISKVRLAETAWPDADYSRQLVEHFTNLPLSRLELVSVAMKCLDNRELESLYEGDKSYALMGLLRVRPRIDTSDSSFQAFARLSLPQDSDRLMERLICLLPENLEEPWNRMSDKYKSILWDIFPHVQVCGIGENDTVFVDGFKGAMIQWSSFSTVQTMKRLSWKRKTLIYITIFSPLLLIIGGISFLTSHAAAIFLIVVSSAVLLAAPAYVPLLYKGKLYAVEPCLFGIEGYVPLPEIEEKIFGAKMGRLKWSSYGSPLSRHRYRKRYREHFQDVEAGAGQPLLDRAVNDPHDPVYGYPVESVDPCSPCDSCINSLPTDRCKHFSYTSAEEKNKSLYGDMKLFTLIDTFSMTATLFEARHPPVALIIGGSEGGMKRALACSYDITTGTLYRETVLRVPSQIVDKMHSLQRVRLGLKNPFGASSVNKVHHAQPKPAVPVVHRPPPINQPQNEEESSCSLHGEDGIVLEQICDGPVGNKVE</sequence>
<evidence type="ECO:0000256" key="1">
    <source>
        <dbReference type="SAM" id="MobiDB-lite"/>
    </source>
</evidence>
<feature type="region of interest" description="Disordered" evidence="1">
    <location>
        <begin position="857"/>
        <end position="884"/>
    </location>
</feature>
<keyword evidence="2" id="KW-0472">Membrane</keyword>
<name>A0A8H4RZ93_9HELO</name>
<organism evidence="3 4">
    <name type="scientific">Cudoniella acicularis</name>
    <dbReference type="NCBI Taxonomy" id="354080"/>
    <lineage>
        <taxon>Eukaryota</taxon>
        <taxon>Fungi</taxon>
        <taxon>Dikarya</taxon>
        <taxon>Ascomycota</taxon>
        <taxon>Pezizomycotina</taxon>
        <taxon>Leotiomycetes</taxon>
        <taxon>Helotiales</taxon>
        <taxon>Tricladiaceae</taxon>
        <taxon>Cudoniella</taxon>
    </lineage>
</organism>
<gene>
    <name evidence="3" type="ORF">G7Y89_g402</name>
</gene>
<protein>
    <submittedName>
        <fullName evidence="3">Uncharacterized protein</fullName>
    </submittedName>
</protein>
<evidence type="ECO:0000256" key="2">
    <source>
        <dbReference type="SAM" id="Phobius"/>
    </source>
</evidence>
<accession>A0A8H4RZ93</accession>
<comment type="caution">
    <text evidence="3">The sequence shown here is derived from an EMBL/GenBank/DDBJ whole genome shotgun (WGS) entry which is preliminary data.</text>
</comment>
<feature type="transmembrane region" description="Helical" evidence="2">
    <location>
        <begin position="595"/>
        <end position="614"/>
    </location>
</feature>
<evidence type="ECO:0000313" key="3">
    <source>
        <dbReference type="EMBL" id="KAF4637689.1"/>
    </source>
</evidence>
<proteinExistence type="predicted"/>
<feature type="transmembrane region" description="Helical" evidence="2">
    <location>
        <begin position="620"/>
        <end position="642"/>
    </location>
</feature>
<keyword evidence="4" id="KW-1185">Reference proteome</keyword>
<reference evidence="3 4" key="1">
    <citation type="submission" date="2020-03" db="EMBL/GenBank/DDBJ databases">
        <title>Draft Genome Sequence of Cudoniella acicularis.</title>
        <authorList>
            <person name="Buettner E."/>
            <person name="Kellner H."/>
        </authorList>
    </citation>
    <scope>NUCLEOTIDE SEQUENCE [LARGE SCALE GENOMIC DNA]</scope>
    <source>
        <strain evidence="3 4">DSM 108380</strain>
    </source>
</reference>
<dbReference type="Proteomes" id="UP000566819">
    <property type="component" value="Unassembled WGS sequence"/>
</dbReference>
<keyword evidence="2" id="KW-0812">Transmembrane</keyword>
<dbReference type="EMBL" id="JAAMPI010000014">
    <property type="protein sequence ID" value="KAF4637689.1"/>
    <property type="molecule type" value="Genomic_DNA"/>
</dbReference>
<dbReference type="OrthoDB" id="2624308at2759"/>
<dbReference type="AlphaFoldDB" id="A0A8H4RZ93"/>
<evidence type="ECO:0000313" key="4">
    <source>
        <dbReference type="Proteomes" id="UP000566819"/>
    </source>
</evidence>
<keyword evidence="2" id="KW-1133">Transmembrane helix</keyword>